<dbReference type="Pfam" id="PF01796">
    <property type="entry name" value="OB_ChsH2_C"/>
    <property type="match status" value="1"/>
</dbReference>
<reference evidence="2" key="1">
    <citation type="submission" date="2022-05" db="EMBL/GenBank/DDBJ databases">
        <title>Sphingomonas sp. strain MG17 Genome sequencing and assembly.</title>
        <authorList>
            <person name="Kim I."/>
        </authorList>
    </citation>
    <scope>NUCLEOTIDE SEQUENCE</scope>
    <source>
        <strain evidence="2">MG17</strain>
    </source>
</reference>
<dbReference type="InterPro" id="IPR012340">
    <property type="entry name" value="NA-bd_OB-fold"/>
</dbReference>
<sequence length="125" mass="13554">MPIQPDLEWHQHLAEGRFMLCADAATGVPFYPPRAIVPGKGSEDVVWIPASGRGTVYSSTTVYKRLPETNYNVALVDLAEGPRMMSRIEGIDPADVVIGMAVTARIEWPEGGDPFVVFVPAEGAE</sequence>
<dbReference type="AlphaFoldDB" id="A0A9X2KL67"/>
<accession>A0A9X2KL67</accession>
<dbReference type="SUPFAM" id="SSF50249">
    <property type="entry name" value="Nucleic acid-binding proteins"/>
    <property type="match status" value="1"/>
</dbReference>
<evidence type="ECO:0000259" key="1">
    <source>
        <dbReference type="Pfam" id="PF01796"/>
    </source>
</evidence>
<evidence type="ECO:0000313" key="3">
    <source>
        <dbReference type="Proteomes" id="UP001139451"/>
    </source>
</evidence>
<protein>
    <submittedName>
        <fullName evidence="2">OB-fold domain-containing protein</fullName>
    </submittedName>
</protein>
<comment type="caution">
    <text evidence="2">The sequence shown here is derived from an EMBL/GenBank/DDBJ whole genome shotgun (WGS) entry which is preliminary data.</text>
</comment>
<dbReference type="PANTHER" id="PTHR34075">
    <property type="entry name" value="BLR3430 PROTEIN"/>
    <property type="match status" value="1"/>
</dbReference>
<dbReference type="Proteomes" id="UP001139451">
    <property type="component" value="Unassembled WGS sequence"/>
</dbReference>
<dbReference type="EMBL" id="JAMLDX010000009">
    <property type="protein sequence ID" value="MCP3731259.1"/>
    <property type="molecule type" value="Genomic_DNA"/>
</dbReference>
<organism evidence="2 3">
    <name type="scientific">Sphingomonas tagetis</name>
    <dbReference type="NCBI Taxonomy" id="2949092"/>
    <lineage>
        <taxon>Bacteria</taxon>
        <taxon>Pseudomonadati</taxon>
        <taxon>Pseudomonadota</taxon>
        <taxon>Alphaproteobacteria</taxon>
        <taxon>Sphingomonadales</taxon>
        <taxon>Sphingomonadaceae</taxon>
        <taxon>Sphingomonas</taxon>
    </lineage>
</organism>
<proteinExistence type="predicted"/>
<dbReference type="RefSeq" id="WP_254293692.1">
    <property type="nucleotide sequence ID" value="NZ_JAMLDX010000009.1"/>
</dbReference>
<evidence type="ECO:0000313" key="2">
    <source>
        <dbReference type="EMBL" id="MCP3731259.1"/>
    </source>
</evidence>
<keyword evidence="3" id="KW-1185">Reference proteome</keyword>
<gene>
    <name evidence="2" type="ORF">M9978_12560</name>
</gene>
<feature type="domain" description="ChsH2 C-terminal OB-fold" evidence="1">
    <location>
        <begin position="47"/>
        <end position="106"/>
    </location>
</feature>
<dbReference type="PANTHER" id="PTHR34075:SF5">
    <property type="entry name" value="BLR3430 PROTEIN"/>
    <property type="match status" value="1"/>
</dbReference>
<name>A0A9X2KL67_9SPHN</name>
<dbReference type="InterPro" id="IPR002878">
    <property type="entry name" value="ChsH2_C"/>
</dbReference>
<dbReference type="InterPro" id="IPR052513">
    <property type="entry name" value="Thioester_dehydratase-like"/>
</dbReference>